<reference evidence="11 12" key="1">
    <citation type="submission" date="2020-08" db="EMBL/GenBank/DDBJ databases">
        <title>A Genomic Blueprint of the Chicken Gut Microbiome.</title>
        <authorList>
            <person name="Gilroy R."/>
            <person name="Ravi A."/>
            <person name="Getino M."/>
            <person name="Pursley I."/>
            <person name="Horton D.L."/>
            <person name="Alikhan N.-F."/>
            <person name="Baker D."/>
            <person name="Gharbi K."/>
            <person name="Hall N."/>
            <person name="Watson M."/>
            <person name="Adriaenssens E.M."/>
            <person name="Foster-Nyarko E."/>
            <person name="Jarju S."/>
            <person name="Secka A."/>
            <person name="Antonio M."/>
            <person name="Oren A."/>
            <person name="Chaudhuri R."/>
            <person name="La Ragione R.M."/>
            <person name="Hildebrand F."/>
            <person name="Pallen M.J."/>
        </authorList>
    </citation>
    <scope>NUCLEOTIDE SEQUENCE [LARGE SCALE GENOMIC DNA]</scope>
    <source>
        <strain evidence="11 12">Sa4CUA1</strain>
    </source>
</reference>
<evidence type="ECO:0000313" key="11">
    <source>
        <dbReference type="EMBL" id="MBD7949527.1"/>
    </source>
</evidence>
<feature type="domain" description="Signal transduction histidine kinase subgroup 3 dimerisation and phosphoacceptor" evidence="10">
    <location>
        <begin position="156"/>
        <end position="222"/>
    </location>
</feature>
<proteinExistence type="predicted"/>
<dbReference type="RefSeq" id="WP_191794883.1">
    <property type="nucleotide sequence ID" value="NZ_JACSQQ010000004.1"/>
</dbReference>
<comment type="caution">
    <text evidence="11">The sequence shown here is derived from an EMBL/GenBank/DDBJ whole genome shotgun (WGS) entry which is preliminary data.</text>
</comment>
<dbReference type="PANTHER" id="PTHR24421:SF10">
    <property type="entry name" value="NITRATE_NITRITE SENSOR PROTEIN NARQ"/>
    <property type="match status" value="1"/>
</dbReference>
<dbReference type="Gene3D" id="1.20.5.1930">
    <property type="match status" value="1"/>
</dbReference>
<keyword evidence="9" id="KW-0472">Membrane</keyword>
<gene>
    <name evidence="11" type="ORF">H9652_03770</name>
</gene>
<feature type="transmembrane region" description="Helical" evidence="9">
    <location>
        <begin position="104"/>
        <end position="123"/>
    </location>
</feature>
<name>A0ABR8RPD6_9CELL</name>
<evidence type="ECO:0000313" key="12">
    <source>
        <dbReference type="Proteomes" id="UP000641803"/>
    </source>
</evidence>
<evidence type="ECO:0000256" key="1">
    <source>
        <dbReference type="ARBA" id="ARBA00000085"/>
    </source>
</evidence>
<dbReference type="GO" id="GO:0016301">
    <property type="term" value="F:kinase activity"/>
    <property type="evidence" value="ECO:0007669"/>
    <property type="project" value="UniProtKB-KW"/>
</dbReference>
<feature type="transmembrane region" description="Helical" evidence="9">
    <location>
        <begin position="44"/>
        <end position="70"/>
    </location>
</feature>
<dbReference type="Gene3D" id="3.30.565.10">
    <property type="entry name" value="Histidine kinase-like ATPase, C-terminal domain"/>
    <property type="match status" value="1"/>
</dbReference>
<keyword evidence="9" id="KW-0812">Transmembrane</keyword>
<keyword evidence="3" id="KW-0597">Phosphoprotein</keyword>
<accession>A0ABR8RPD6</accession>
<feature type="transmembrane region" description="Helical" evidence="9">
    <location>
        <begin position="76"/>
        <end position="92"/>
    </location>
</feature>
<evidence type="ECO:0000256" key="2">
    <source>
        <dbReference type="ARBA" id="ARBA00012438"/>
    </source>
</evidence>
<dbReference type="InterPro" id="IPR050482">
    <property type="entry name" value="Sensor_HK_TwoCompSys"/>
</dbReference>
<keyword evidence="8" id="KW-0902">Two-component regulatory system</keyword>
<keyword evidence="5" id="KW-0547">Nucleotide-binding</keyword>
<keyword evidence="9" id="KW-1133">Transmembrane helix</keyword>
<evidence type="ECO:0000256" key="3">
    <source>
        <dbReference type="ARBA" id="ARBA00022553"/>
    </source>
</evidence>
<evidence type="ECO:0000256" key="4">
    <source>
        <dbReference type="ARBA" id="ARBA00022679"/>
    </source>
</evidence>
<dbReference type="EMBL" id="JACSQQ010000004">
    <property type="protein sequence ID" value="MBD7949527.1"/>
    <property type="molecule type" value="Genomic_DNA"/>
</dbReference>
<dbReference type="Proteomes" id="UP000641803">
    <property type="component" value="Unassembled WGS sequence"/>
</dbReference>
<protein>
    <recommendedName>
        <fullName evidence="2">histidine kinase</fullName>
        <ecNumber evidence="2">2.7.13.3</ecNumber>
    </recommendedName>
</protein>
<evidence type="ECO:0000259" key="10">
    <source>
        <dbReference type="Pfam" id="PF07730"/>
    </source>
</evidence>
<sequence length="370" mass="39132">MGALFLAFAVAESPDAPALRWLADAAAGVAALALLRLRRARPVLVAVLLVVAAAFCSSALGAMFVAVASLATWRRWWPVAGVGALFVAGILVDELSGDATQQWWTRVLVAVAVYATCVGLGAYQGNRRELVEALSERARAAEREQAARVEQAKVAERTRIAREMHDVLAHRISLVAMNAGVLAFRPDLPADQVAEAAGVVRDNANLALVELRQVLGVLRSSDADQGTPVPDRPQPTLADVDDLAREAVDAGTPVRVEVAAATREHLPGLPGQLSRDGYRIVQEALTNARKHAAGAQVVVRVDGAPGGLLTVEVLNAPGSARTPHQIEGGRMGLVGIAERARLAGGRLEHGPDRHGGYVLRTVLPWPEEDS</sequence>
<keyword evidence="4" id="KW-0808">Transferase</keyword>
<dbReference type="CDD" id="cd16917">
    <property type="entry name" value="HATPase_UhpB-NarQ-NarX-like"/>
    <property type="match status" value="1"/>
</dbReference>
<keyword evidence="7" id="KW-0067">ATP-binding</keyword>
<evidence type="ECO:0000256" key="6">
    <source>
        <dbReference type="ARBA" id="ARBA00022777"/>
    </source>
</evidence>
<comment type="catalytic activity">
    <reaction evidence="1">
        <text>ATP + protein L-histidine = ADP + protein N-phospho-L-histidine.</text>
        <dbReference type="EC" id="2.7.13.3"/>
    </reaction>
</comment>
<keyword evidence="6 11" id="KW-0418">Kinase</keyword>
<dbReference type="InterPro" id="IPR011712">
    <property type="entry name" value="Sig_transdc_His_kin_sub3_dim/P"/>
</dbReference>
<dbReference type="Pfam" id="PF07730">
    <property type="entry name" value="HisKA_3"/>
    <property type="match status" value="1"/>
</dbReference>
<dbReference type="PANTHER" id="PTHR24421">
    <property type="entry name" value="NITRATE/NITRITE SENSOR PROTEIN NARX-RELATED"/>
    <property type="match status" value="1"/>
</dbReference>
<evidence type="ECO:0000256" key="7">
    <source>
        <dbReference type="ARBA" id="ARBA00022840"/>
    </source>
</evidence>
<dbReference type="EC" id="2.7.13.3" evidence="2"/>
<evidence type="ECO:0000256" key="8">
    <source>
        <dbReference type="ARBA" id="ARBA00023012"/>
    </source>
</evidence>
<evidence type="ECO:0000256" key="5">
    <source>
        <dbReference type="ARBA" id="ARBA00022741"/>
    </source>
</evidence>
<keyword evidence="12" id="KW-1185">Reference proteome</keyword>
<evidence type="ECO:0000256" key="9">
    <source>
        <dbReference type="SAM" id="Phobius"/>
    </source>
</evidence>
<dbReference type="SUPFAM" id="SSF55874">
    <property type="entry name" value="ATPase domain of HSP90 chaperone/DNA topoisomerase II/histidine kinase"/>
    <property type="match status" value="1"/>
</dbReference>
<dbReference type="InterPro" id="IPR036890">
    <property type="entry name" value="HATPase_C_sf"/>
</dbReference>
<organism evidence="11 12">
    <name type="scientific">Oerskovia rustica</name>
    <dbReference type="NCBI Taxonomy" id="2762237"/>
    <lineage>
        <taxon>Bacteria</taxon>
        <taxon>Bacillati</taxon>
        <taxon>Actinomycetota</taxon>
        <taxon>Actinomycetes</taxon>
        <taxon>Micrococcales</taxon>
        <taxon>Cellulomonadaceae</taxon>
        <taxon>Oerskovia</taxon>
    </lineage>
</organism>
<feature type="transmembrane region" description="Helical" evidence="9">
    <location>
        <begin position="21"/>
        <end position="37"/>
    </location>
</feature>